<keyword evidence="5" id="KW-1185">Reference proteome</keyword>
<organism evidence="4 5">
    <name type="scientific">Larinioides sclopetarius</name>
    <dbReference type="NCBI Taxonomy" id="280406"/>
    <lineage>
        <taxon>Eukaryota</taxon>
        <taxon>Metazoa</taxon>
        <taxon>Ecdysozoa</taxon>
        <taxon>Arthropoda</taxon>
        <taxon>Chelicerata</taxon>
        <taxon>Arachnida</taxon>
        <taxon>Araneae</taxon>
        <taxon>Araneomorphae</taxon>
        <taxon>Entelegynae</taxon>
        <taxon>Araneoidea</taxon>
        <taxon>Araneidae</taxon>
        <taxon>Larinioides</taxon>
    </lineage>
</organism>
<dbReference type="InterPro" id="IPR021867">
    <property type="entry name" value="Bmt2/SAMTOR"/>
</dbReference>
<dbReference type="HAMAP" id="MF_03044">
    <property type="entry name" value="BMT2"/>
    <property type="match status" value="1"/>
</dbReference>
<dbReference type="EMBL" id="CAXIEN010000609">
    <property type="protein sequence ID" value="CAL1301024.1"/>
    <property type="molecule type" value="Genomic_DNA"/>
</dbReference>
<evidence type="ECO:0000256" key="2">
    <source>
        <dbReference type="ARBA" id="ARBA00022679"/>
    </source>
</evidence>
<accession>A0AAV2C026</accession>
<name>A0AAV2C026_9ARAC</name>
<dbReference type="AlphaFoldDB" id="A0AAV2C026"/>
<protein>
    <recommendedName>
        <fullName evidence="6">Methyltransferase BMT2 homolog</fullName>
    </recommendedName>
</protein>
<dbReference type="PANTHER" id="PTHR21008">
    <property type="entry name" value="S-ADENOSYLMETHIONINE SENSOR UPSTREAM OF MTORC1-RELATED"/>
    <property type="match status" value="1"/>
</dbReference>
<gene>
    <name evidence="4" type="ORF">LARSCL_LOCUS22267</name>
</gene>
<dbReference type="InterPro" id="IPR029063">
    <property type="entry name" value="SAM-dependent_MTases_sf"/>
</dbReference>
<evidence type="ECO:0000256" key="3">
    <source>
        <dbReference type="ARBA" id="ARBA00022691"/>
    </source>
</evidence>
<proteinExistence type="inferred from homology"/>
<dbReference type="Pfam" id="PF11968">
    <property type="entry name" value="Bmt2"/>
    <property type="match status" value="1"/>
</dbReference>
<dbReference type="PANTHER" id="PTHR21008:SF0">
    <property type="entry name" value="S-ADENOSYLMETHIONINE SENSOR UPSTREAM OF MTORC1"/>
    <property type="match status" value="1"/>
</dbReference>
<evidence type="ECO:0000313" key="4">
    <source>
        <dbReference type="EMBL" id="CAL1301024.1"/>
    </source>
</evidence>
<keyword evidence="3" id="KW-0949">S-adenosyl-L-methionine</keyword>
<reference evidence="4 5" key="1">
    <citation type="submission" date="2024-04" db="EMBL/GenBank/DDBJ databases">
        <authorList>
            <person name="Rising A."/>
            <person name="Reimegard J."/>
            <person name="Sonavane S."/>
            <person name="Akerstrom W."/>
            <person name="Nylinder S."/>
            <person name="Hedman E."/>
            <person name="Kallberg Y."/>
        </authorList>
    </citation>
    <scope>NUCLEOTIDE SEQUENCE [LARGE SCALE GENOMIC DNA]</scope>
</reference>
<dbReference type="SUPFAM" id="SSF53335">
    <property type="entry name" value="S-adenosyl-L-methionine-dependent methyltransferases"/>
    <property type="match status" value="1"/>
</dbReference>
<dbReference type="Proteomes" id="UP001497382">
    <property type="component" value="Unassembled WGS sequence"/>
</dbReference>
<evidence type="ECO:0008006" key="6">
    <source>
        <dbReference type="Google" id="ProtNLM"/>
    </source>
</evidence>
<dbReference type="Gene3D" id="3.40.50.150">
    <property type="entry name" value="Vaccinia Virus protein VP39"/>
    <property type="match status" value="1"/>
</dbReference>
<keyword evidence="1" id="KW-0489">Methyltransferase</keyword>
<dbReference type="GO" id="GO:1904262">
    <property type="term" value="P:negative regulation of TORC1 signaling"/>
    <property type="evidence" value="ECO:0007669"/>
    <property type="project" value="TreeGrafter"/>
</dbReference>
<evidence type="ECO:0000256" key="1">
    <source>
        <dbReference type="ARBA" id="ARBA00022603"/>
    </source>
</evidence>
<feature type="non-terminal residue" evidence="4">
    <location>
        <position position="1"/>
    </location>
</feature>
<sequence length="356" mass="41262">LTCISILRFTAFFLYGNCFYFNALFKIKFVTTMDKTEHLSLSNTIKDVHEKLRKSLHLTQDPNRVWQEHVKEEDLRKKYSQAMMKLATEVWDGKDCRIDWSYKTCMDFFYHGGLEKFHAREKKIKEFSTIKEGGKNEVSDDGMQINNYLNMNGQLKLLDIGSCYNPFSKISEFSCVAIDLTPATKDVLPCDFLQAQIHENSNAETISDSNIEFFEESFDIVVMSLVLEYLPAAEQRAVFCYKAWQLLHQNGLCIIITPDSKSLHHNAPMMKSWKTALEKIGFKRIKYEKLTHLHCMAFCKVTRISSVDILSCKSLSDLLYIPQDFKSYAEDDSPIERSEEESQSICEQFLQLPNSD</sequence>
<comment type="caution">
    <text evidence="4">The sequence shown here is derived from an EMBL/GenBank/DDBJ whole genome shotgun (WGS) entry which is preliminary data.</text>
</comment>
<dbReference type="GO" id="GO:0032259">
    <property type="term" value="P:methylation"/>
    <property type="evidence" value="ECO:0007669"/>
    <property type="project" value="UniProtKB-KW"/>
</dbReference>
<keyword evidence="2" id="KW-0808">Transferase</keyword>
<evidence type="ECO:0000313" key="5">
    <source>
        <dbReference type="Proteomes" id="UP001497382"/>
    </source>
</evidence>
<dbReference type="GO" id="GO:0008168">
    <property type="term" value="F:methyltransferase activity"/>
    <property type="evidence" value="ECO:0007669"/>
    <property type="project" value="UniProtKB-KW"/>
</dbReference>